<evidence type="ECO:0000256" key="1">
    <source>
        <dbReference type="SAM" id="Phobius"/>
    </source>
</evidence>
<accession>A0A6A6H3M3</accession>
<keyword evidence="3" id="KW-1185">Reference proteome</keyword>
<keyword evidence="1" id="KW-1133">Transmembrane helix</keyword>
<evidence type="ECO:0000313" key="2">
    <source>
        <dbReference type="EMBL" id="KAF2232418.1"/>
    </source>
</evidence>
<sequence>MNTHSHEVAARYGSSFYAAWLYLFLEITGRCLLGIALVVSPSKRWSAGFLVLPRLMVVSGFPESTATQCDWPL</sequence>
<protein>
    <submittedName>
        <fullName evidence="2">Uncharacterized protein</fullName>
    </submittedName>
</protein>
<keyword evidence="1" id="KW-0472">Membrane</keyword>
<dbReference type="Proteomes" id="UP000800092">
    <property type="component" value="Unassembled WGS sequence"/>
</dbReference>
<organism evidence="2 3">
    <name type="scientific">Viridothelium virens</name>
    <name type="common">Speckled blister lichen</name>
    <name type="synonym">Trypethelium virens</name>
    <dbReference type="NCBI Taxonomy" id="1048519"/>
    <lineage>
        <taxon>Eukaryota</taxon>
        <taxon>Fungi</taxon>
        <taxon>Dikarya</taxon>
        <taxon>Ascomycota</taxon>
        <taxon>Pezizomycotina</taxon>
        <taxon>Dothideomycetes</taxon>
        <taxon>Dothideomycetes incertae sedis</taxon>
        <taxon>Trypetheliales</taxon>
        <taxon>Trypetheliaceae</taxon>
        <taxon>Viridothelium</taxon>
    </lineage>
</organism>
<reference evidence="2" key="1">
    <citation type="journal article" date="2020" name="Stud. Mycol.">
        <title>101 Dothideomycetes genomes: a test case for predicting lifestyles and emergence of pathogens.</title>
        <authorList>
            <person name="Haridas S."/>
            <person name="Albert R."/>
            <person name="Binder M."/>
            <person name="Bloem J."/>
            <person name="Labutti K."/>
            <person name="Salamov A."/>
            <person name="Andreopoulos B."/>
            <person name="Baker S."/>
            <person name="Barry K."/>
            <person name="Bills G."/>
            <person name="Bluhm B."/>
            <person name="Cannon C."/>
            <person name="Castanera R."/>
            <person name="Culley D."/>
            <person name="Daum C."/>
            <person name="Ezra D."/>
            <person name="Gonzalez J."/>
            <person name="Henrissat B."/>
            <person name="Kuo A."/>
            <person name="Liang C."/>
            <person name="Lipzen A."/>
            <person name="Lutzoni F."/>
            <person name="Magnuson J."/>
            <person name="Mondo S."/>
            <person name="Nolan M."/>
            <person name="Ohm R."/>
            <person name="Pangilinan J."/>
            <person name="Park H.-J."/>
            <person name="Ramirez L."/>
            <person name="Alfaro M."/>
            <person name="Sun H."/>
            <person name="Tritt A."/>
            <person name="Yoshinaga Y."/>
            <person name="Zwiers L.-H."/>
            <person name="Turgeon B."/>
            <person name="Goodwin S."/>
            <person name="Spatafora J."/>
            <person name="Crous P."/>
            <person name="Grigoriev I."/>
        </authorList>
    </citation>
    <scope>NUCLEOTIDE SEQUENCE</scope>
    <source>
        <strain evidence="2">Tuck. ex Michener</strain>
    </source>
</reference>
<dbReference type="AlphaFoldDB" id="A0A6A6H3M3"/>
<name>A0A6A6H3M3_VIRVR</name>
<keyword evidence="1" id="KW-0812">Transmembrane</keyword>
<dbReference type="EMBL" id="ML991816">
    <property type="protein sequence ID" value="KAF2232418.1"/>
    <property type="molecule type" value="Genomic_DNA"/>
</dbReference>
<evidence type="ECO:0000313" key="3">
    <source>
        <dbReference type="Proteomes" id="UP000800092"/>
    </source>
</evidence>
<gene>
    <name evidence="2" type="ORF">EV356DRAFT_505388</name>
</gene>
<proteinExistence type="predicted"/>
<feature type="transmembrane region" description="Helical" evidence="1">
    <location>
        <begin position="20"/>
        <end position="39"/>
    </location>
</feature>